<evidence type="ECO:0000313" key="4">
    <source>
        <dbReference type="Proteomes" id="UP000195221"/>
    </source>
</evidence>
<dbReference type="EMBL" id="NBTY01000055">
    <property type="protein sequence ID" value="OTP76951.1"/>
    <property type="molecule type" value="Genomic_DNA"/>
</dbReference>
<accession>A0A242N1R2</accession>
<name>A0A242N1R2_CABSO</name>
<organism evidence="2 4">
    <name type="scientific">Caballeronia sordidicola</name>
    <name type="common">Burkholderia sordidicola</name>
    <dbReference type="NCBI Taxonomy" id="196367"/>
    <lineage>
        <taxon>Bacteria</taxon>
        <taxon>Pseudomonadati</taxon>
        <taxon>Pseudomonadota</taxon>
        <taxon>Betaproteobacteria</taxon>
        <taxon>Burkholderiales</taxon>
        <taxon>Burkholderiaceae</taxon>
        <taxon>Caballeronia</taxon>
    </lineage>
</organism>
<reference evidence="2 4" key="2">
    <citation type="submission" date="2017-03" db="EMBL/GenBank/DDBJ databases">
        <title>Genome analysis of strain PAMC 26577.</title>
        <authorList>
            <person name="Oh H.-M."/>
            <person name="Yang J.-A."/>
        </authorList>
    </citation>
    <scope>NUCLEOTIDE SEQUENCE [LARGE SCALE GENOMIC DNA]</scope>
    <source>
        <strain evidence="2 4">PAMC 26577</strain>
    </source>
</reference>
<dbReference type="AlphaFoldDB" id="A0A242N1R2"/>
<comment type="caution">
    <text evidence="2">The sequence shown here is derived from an EMBL/GenBank/DDBJ whole genome shotgun (WGS) entry which is preliminary data.</text>
</comment>
<evidence type="ECO:0000313" key="1">
    <source>
        <dbReference type="EMBL" id="OTP76951.1"/>
    </source>
</evidence>
<dbReference type="Proteomes" id="UP000194546">
    <property type="component" value="Unassembled WGS sequence"/>
</dbReference>
<reference evidence="1 3" key="1">
    <citation type="submission" date="2017-03" db="EMBL/GenBank/DDBJ databases">
        <title>Genome analysis of strain PAMC 26510.</title>
        <authorList>
            <person name="Oh H.-M."/>
            <person name="Yang J.-A."/>
        </authorList>
    </citation>
    <scope>NUCLEOTIDE SEQUENCE [LARGE SCALE GENOMIC DNA]</scope>
    <source>
        <strain evidence="1 3">PAMC 26510</strain>
    </source>
</reference>
<evidence type="ECO:0000313" key="2">
    <source>
        <dbReference type="EMBL" id="OTP77620.1"/>
    </source>
</evidence>
<evidence type="ECO:0000313" key="3">
    <source>
        <dbReference type="Proteomes" id="UP000194546"/>
    </source>
</evidence>
<gene>
    <name evidence="1" type="ORF">PAMC26510_11130</name>
    <name evidence="2" type="ORF">PAMC26577_08285</name>
</gene>
<proteinExistence type="predicted"/>
<dbReference type="EMBL" id="NBTZ01000030">
    <property type="protein sequence ID" value="OTP77620.1"/>
    <property type="molecule type" value="Genomic_DNA"/>
</dbReference>
<protein>
    <submittedName>
        <fullName evidence="2">Uncharacterized protein</fullName>
    </submittedName>
</protein>
<dbReference type="Proteomes" id="UP000195221">
    <property type="component" value="Unassembled WGS sequence"/>
</dbReference>
<sequence>MLSAVHRYRPRRFREAVPGGRPDLMARASSGVQTVLRREGFQSSAWIS</sequence>